<accession>A0A162QMV8</accession>
<evidence type="ECO:0000256" key="1">
    <source>
        <dbReference type="SAM" id="Phobius"/>
    </source>
</evidence>
<dbReference type="EMBL" id="LWAE01000015">
    <property type="protein sequence ID" value="KZL88729.1"/>
    <property type="molecule type" value="Genomic_DNA"/>
</dbReference>
<reference evidence="2 3" key="1">
    <citation type="submission" date="2016-04" db="EMBL/GenBank/DDBJ databases">
        <title>Genome sequence of Clostridium magnum DSM 2767.</title>
        <authorList>
            <person name="Poehlein A."/>
            <person name="Uhlig R."/>
            <person name="Fischer R."/>
            <person name="Bahl H."/>
            <person name="Daniel R."/>
        </authorList>
    </citation>
    <scope>NUCLEOTIDE SEQUENCE [LARGE SCALE GENOMIC DNA]</scope>
    <source>
        <strain evidence="2 3">DSM 2767</strain>
    </source>
</reference>
<protein>
    <submittedName>
        <fullName evidence="2">Bacteriophage holin</fullName>
    </submittedName>
</protein>
<feature type="transmembrane region" description="Helical" evidence="1">
    <location>
        <begin position="39"/>
        <end position="58"/>
    </location>
</feature>
<gene>
    <name evidence="2" type="ORF">CLMAG_60180</name>
</gene>
<feature type="transmembrane region" description="Helical" evidence="1">
    <location>
        <begin position="12"/>
        <end position="33"/>
    </location>
</feature>
<proteinExistence type="predicted"/>
<keyword evidence="3" id="KW-1185">Reference proteome</keyword>
<dbReference type="Proteomes" id="UP000076603">
    <property type="component" value="Unassembled WGS sequence"/>
</dbReference>
<dbReference type="RefSeq" id="WP_066630781.1">
    <property type="nucleotide sequence ID" value="NZ_FQXL01000087.1"/>
</dbReference>
<keyword evidence="1" id="KW-1133">Transmembrane helix</keyword>
<keyword evidence="1" id="KW-0812">Transmembrane</keyword>
<organism evidence="2 3">
    <name type="scientific">Clostridium magnum DSM 2767</name>
    <dbReference type="NCBI Taxonomy" id="1121326"/>
    <lineage>
        <taxon>Bacteria</taxon>
        <taxon>Bacillati</taxon>
        <taxon>Bacillota</taxon>
        <taxon>Clostridia</taxon>
        <taxon>Eubacteriales</taxon>
        <taxon>Clostridiaceae</taxon>
        <taxon>Clostridium</taxon>
    </lineage>
</organism>
<dbReference type="OrthoDB" id="1922895at2"/>
<evidence type="ECO:0000313" key="3">
    <source>
        <dbReference type="Proteomes" id="UP000076603"/>
    </source>
</evidence>
<evidence type="ECO:0000313" key="2">
    <source>
        <dbReference type="EMBL" id="KZL88729.1"/>
    </source>
</evidence>
<dbReference type="InterPro" id="IPR006485">
    <property type="entry name" value="Phage-like_holin"/>
</dbReference>
<dbReference type="PATRIC" id="fig|1121326.3.peg.6084"/>
<dbReference type="AlphaFoldDB" id="A0A162QMV8"/>
<dbReference type="STRING" id="1121326.CLMAG_60180"/>
<comment type="caution">
    <text evidence="2">The sequence shown here is derived from an EMBL/GenBank/DDBJ whole genome shotgun (WGS) entry which is preliminary data.</text>
</comment>
<name>A0A162QMV8_9CLOT</name>
<sequence>MDIKKRLQNKAFWLAVAALVALMGKTFNLFTIPDNYDELINMILGLLTMLGIVIDPTTPGVSDK</sequence>
<dbReference type="Pfam" id="PF04531">
    <property type="entry name" value="Phage_holin_1"/>
    <property type="match status" value="1"/>
</dbReference>
<keyword evidence="1" id="KW-0472">Membrane</keyword>